<accession>A0A090DVJ4</accession>
<dbReference type="AlphaFoldDB" id="A0A090DVJ4"/>
<sequence length="89" mass="9342">MAETVSNVPASSGTSGASGASTTGTGNSGGSGYTTSTTVSSLEELKRIAPEVYQKMLEGIAMNMVSKIKKQADRLKEIMREARRQSGIR</sequence>
<reference evidence="2" key="2">
    <citation type="submission" date="2014-09" db="EMBL/GenBank/DDBJ databases">
        <title>Criblamydia sequanensis harbors a mega-plasmid encoding arsenite resistance.</title>
        <authorList>
            <person name="Bertelli C."/>
            <person name="Goesmann A."/>
            <person name="Greub G."/>
        </authorList>
    </citation>
    <scope>NUCLEOTIDE SEQUENCE [LARGE SCALE GENOMIC DNA]</scope>
    <source>
        <strain evidence="2">CRIB-18</strain>
    </source>
</reference>
<evidence type="ECO:0000313" key="2">
    <source>
        <dbReference type="EMBL" id="CDR33004.1"/>
    </source>
</evidence>
<comment type="caution">
    <text evidence="2">The sequence shown here is derived from an EMBL/GenBank/DDBJ whole genome shotgun (WGS) entry which is preliminary data.</text>
</comment>
<organism evidence="2 3">
    <name type="scientific">Candidatus Criblamydia sequanensis CRIB-18</name>
    <dbReference type="NCBI Taxonomy" id="1437425"/>
    <lineage>
        <taxon>Bacteria</taxon>
        <taxon>Pseudomonadati</taxon>
        <taxon>Chlamydiota</taxon>
        <taxon>Chlamydiia</taxon>
        <taxon>Parachlamydiales</taxon>
        <taxon>Candidatus Criblamydiaceae</taxon>
        <taxon>Candidatus Criblamydia</taxon>
    </lineage>
</organism>
<gene>
    <name evidence="2" type="ORF">CSEC_0164</name>
</gene>
<dbReference type="eggNOG" id="ENOG5033KK8">
    <property type="taxonomic scope" value="Bacteria"/>
</dbReference>
<feature type="compositionally biased region" description="Low complexity" evidence="1">
    <location>
        <begin position="10"/>
        <end position="25"/>
    </location>
</feature>
<dbReference type="RefSeq" id="WP_041016507.1">
    <property type="nucleotide sequence ID" value="NZ_CCEJ010000001.1"/>
</dbReference>
<dbReference type="EMBL" id="CCEJ010000001">
    <property type="protein sequence ID" value="CDR33004.1"/>
    <property type="molecule type" value="Genomic_DNA"/>
</dbReference>
<evidence type="ECO:0000313" key="3">
    <source>
        <dbReference type="Proteomes" id="UP000031552"/>
    </source>
</evidence>
<evidence type="ECO:0000256" key="1">
    <source>
        <dbReference type="SAM" id="MobiDB-lite"/>
    </source>
</evidence>
<dbReference type="Proteomes" id="UP000031552">
    <property type="component" value="Unassembled WGS sequence"/>
</dbReference>
<proteinExistence type="predicted"/>
<keyword evidence="3" id="KW-1185">Reference proteome</keyword>
<feature type="region of interest" description="Disordered" evidence="1">
    <location>
        <begin position="1"/>
        <end position="41"/>
    </location>
</feature>
<dbReference type="STRING" id="1437425.CSEC_0164"/>
<reference evidence="2" key="1">
    <citation type="submission" date="2013-12" db="EMBL/GenBank/DDBJ databases">
        <authorList>
            <person name="Linke B."/>
        </authorList>
    </citation>
    <scope>NUCLEOTIDE SEQUENCE [LARGE SCALE GENOMIC DNA]</scope>
    <source>
        <strain evidence="2">CRIB-18</strain>
    </source>
</reference>
<name>A0A090DVJ4_9BACT</name>
<protein>
    <submittedName>
        <fullName evidence="2">Uncharacterized protein</fullName>
    </submittedName>
</protein>